<gene>
    <name evidence="1" type="ORF">CXU09_08520</name>
</gene>
<evidence type="ECO:0000313" key="1">
    <source>
        <dbReference type="EMBL" id="PNC56105.1"/>
    </source>
</evidence>
<dbReference type="AlphaFoldDB" id="A0AAP8TB48"/>
<accession>A0AAP8TB48</accession>
<proteinExistence type="predicted"/>
<organism evidence="1 2">
    <name type="scientific">Akkermansia muciniphila</name>
    <dbReference type="NCBI Taxonomy" id="239935"/>
    <lineage>
        <taxon>Bacteria</taxon>
        <taxon>Pseudomonadati</taxon>
        <taxon>Verrucomicrobiota</taxon>
        <taxon>Verrucomicrobiia</taxon>
        <taxon>Verrucomicrobiales</taxon>
        <taxon>Akkermansiaceae</taxon>
        <taxon>Akkermansia</taxon>
    </lineage>
</organism>
<evidence type="ECO:0000313" key="2">
    <source>
        <dbReference type="Proteomes" id="UP000235914"/>
    </source>
</evidence>
<dbReference type="Proteomes" id="UP000235914">
    <property type="component" value="Unassembled WGS sequence"/>
</dbReference>
<comment type="caution">
    <text evidence="1">The sequence shown here is derived from an EMBL/GenBank/DDBJ whole genome shotgun (WGS) entry which is preliminary data.</text>
</comment>
<protein>
    <submittedName>
        <fullName evidence="1">Uncharacterized protein</fullName>
    </submittedName>
</protein>
<sequence>MTGIFRLHDSIRVTPSIPIPAETSIPAGKSVFQRKLLIISFISFLRRGSPVMQKQPHAISF</sequence>
<reference evidence="1 2" key="1">
    <citation type="journal article" date="2017" name="BMC Genomics">
        <title>Genome sequencing of 39 Akkermansia muciniphila isolates reveals its population structure, genomic and functional diverisity, and global distribution in mammalian gut microbiotas.</title>
        <authorList>
            <person name="Guo X."/>
            <person name="Li S."/>
            <person name="Zhang J."/>
            <person name="Wu F."/>
            <person name="Li X."/>
            <person name="Wu D."/>
            <person name="Zhang M."/>
            <person name="Ou Z."/>
            <person name="Jie Z."/>
            <person name="Yan Q."/>
            <person name="Li P."/>
            <person name="Yi J."/>
            <person name="Peng Y."/>
        </authorList>
    </citation>
    <scope>NUCLEOTIDE SEQUENCE [LARGE SCALE GENOMIC DNA]</scope>
    <source>
        <strain evidence="1 2">GP43</strain>
    </source>
</reference>
<dbReference type="EMBL" id="PJKN01000004">
    <property type="protein sequence ID" value="PNC56105.1"/>
    <property type="molecule type" value="Genomic_DNA"/>
</dbReference>
<name>A0AAP8TB48_9BACT</name>